<protein>
    <submittedName>
        <fullName evidence="1">Uncharacterized protein</fullName>
    </submittedName>
</protein>
<reference evidence="1 2" key="1">
    <citation type="submission" date="2016-05" db="EMBL/GenBank/DDBJ databases">
        <title>A degradative enzymes factory behind the ericoid mycorrhizal symbiosis.</title>
        <authorList>
            <consortium name="DOE Joint Genome Institute"/>
            <person name="Martino E."/>
            <person name="Morin E."/>
            <person name="Grelet G."/>
            <person name="Kuo A."/>
            <person name="Kohler A."/>
            <person name="Daghino S."/>
            <person name="Barry K."/>
            <person name="Choi C."/>
            <person name="Cichocki N."/>
            <person name="Clum A."/>
            <person name="Copeland A."/>
            <person name="Hainaut M."/>
            <person name="Haridas S."/>
            <person name="Labutti K."/>
            <person name="Lindquist E."/>
            <person name="Lipzen A."/>
            <person name="Khouja H.-R."/>
            <person name="Murat C."/>
            <person name="Ohm R."/>
            <person name="Olson A."/>
            <person name="Spatafora J."/>
            <person name="Veneault-Fourrey C."/>
            <person name="Henrissat B."/>
            <person name="Grigoriev I."/>
            <person name="Martin F."/>
            <person name="Perotto S."/>
        </authorList>
    </citation>
    <scope>NUCLEOTIDE SEQUENCE [LARGE SCALE GENOMIC DNA]</scope>
    <source>
        <strain evidence="1 2">UAMH 7357</strain>
    </source>
</reference>
<evidence type="ECO:0000313" key="2">
    <source>
        <dbReference type="Proteomes" id="UP000235672"/>
    </source>
</evidence>
<proteinExistence type="predicted"/>
<organism evidence="1 2">
    <name type="scientific">Hyaloscypha hepaticicola</name>
    <dbReference type="NCBI Taxonomy" id="2082293"/>
    <lineage>
        <taxon>Eukaryota</taxon>
        <taxon>Fungi</taxon>
        <taxon>Dikarya</taxon>
        <taxon>Ascomycota</taxon>
        <taxon>Pezizomycotina</taxon>
        <taxon>Leotiomycetes</taxon>
        <taxon>Helotiales</taxon>
        <taxon>Hyaloscyphaceae</taxon>
        <taxon>Hyaloscypha</taxon>
    </lineage>
</organism>
<accession>A0A2J6Q368</accession>
<keyword evidence="2" id="KW-1185">Reference proteome</keyword>
<dbReference type="Gene3D" id="1.25.40.10">
    <property type="entry name" value="Tetratricopeptide repeat domain"/>
    <property type="match status" value="1"/>
</dbReference>
<name>A0A2J6Q368_9HELO</name>
<gene>
    <name evidence="1" type="ORF">NA56DRAFT_173388</name>
</gene>
<sequence length="138" mass="16019">MILKSTEIPSSSLDNQMRLIKMLNDESIFRDGNFSRFQLQGNLGMTVLPENYREFQEMDNVRRVYEREIKDISAILGELHPITLTLKSTYCSVLWSEGCWQRCEDIGLETLQGCTKLYGEFHRKTLQSKEDLVSFLAS</sequence>
<dbReference type="AlphaFoldDB" id="A0A2J6Q368"/>
<dbReference type="InterPro" id="IPR011990">
    <property type="entry name" value="TPR-like_helical_dom_sf"/>
</dbReference>
<dbReference type="EMBL" id="KZ613484">
    <property type="protein sequence ID" value="PMD20715.1"/>
    <property type="molecule type" value="Genomic_DNA"/>
</dbReference>
<evidence type="ECO:0000313" key="1">
    <source>
        <dbReference type="EMBL" id="PMD20715.1"/>
    </source>
</evidence>
<dbReference type="Proteomes" id="UP000235672">
    <property type="component" value="Unassembled WGS sequence"/>
</dbReference>